<evidence type="ECO:0000313" key="5">
    <source>
        <dbReference type="EnsemblProtists" id="EOD13125"/>
    </source>
</evidence>
<evidence type="ECO:0000313" key="6">
    <source>
        <dbReference type="Proteomes" id="UP000013827"/>
    </source>
</evidence>
<dbReference type="Gene3D" id="3.40.30.10">
    <property type="entry name" value="Glutaredoxin"/>
    <property type="match status" value="1"/>
</dbReference>
<dbReference type="STRING" id="2903.R1DF03"/>
<organism evidence="5 6">
    <name type="scientific">Emiliania huxleyi (strain CCMP1516)</name>
    <dbReference type="NCBI Taxonomy" id="280463"/>
    <lineage>
        <taxon>Eukaryota</taxon>
        <taxon>Haptista</taxon>
        <taxon>Haptophyta</taxon>
        <taxon>Prymnesiophyceae</taxon>
        <taxon>Isochrysidales</taxon>
        <taxon>Noelaerhabdaceae</taxon>
        <taxon>Emiliania</taxon>
    </lineage>
</organism>
<dbReference type="PROSITE" id="PS51355">
    <property type="entry name" value="GLUTATHIONE_PEROXID_3"/>
    <property type="match status" value="1"/>
</dbReference>
<dbReference type="PANTHER" id="PTHR11592">
    <property type="entry name" value="GLUTATHIONE PEROXIDASE"/>
    <property type="match status" value="1"/>
</dbReference>
<reference evidence="6" key="1">
    <citation type="journal article" date="2013" name="Nature">
        <title>Pan genome of the phytoplankton Emiliania underpins its global distribution.</title>
        <authorList>
            <person name="Read B.A."/>
            <person name="Kegel J."/>
            <person name="Klute M.J."/>
            <person name="Kuo A."/>
            <person name="Lefebvre S.C."/>
            <person name="Maumus F."/>
            <person name="Mayer C."/>
            <person name="Miller J."/>
            <person name="Monier A."/>
            <person name="Salamov A."/>
            <person name="Young J."/>
            <person name="Aguilar M."/>
            <person name="Claverie J.M."/>
            <person name="Frickenhaus S."/>
            <person name="Gonzalez K."/>
            <person name="Herman E.K."/>
            <person name="Lin Y.C."/>
            <person name="Napier J."/>
            <person name="Ogata H."/>
            <person name="Sarno A.F."/>
            <person name="Shmutz J."/>
            <person name="Schroeder D."/>
            <person name="de Vargas C."/>
            <person name="Verret F."/>
            <person name="von Dassow P."/>
            <person name="Valentin K."/>
            <person name="Van de Peer Y."/>
            <person name="Wheeler G."/>
            <person name="Dacks J.B."/>
            <person name="Delwiche C.F."/>
            <person name="Dyhrman S.T."/>
            <person name="Glockner G."/>
            <person name="John U."/>
            <person name="Richards T."/>
            <person name="Worden A.Z."/>
            <person name="Zhang X."/>
            <person name="Grigoriev I.V."/>
            <person name="Allen A.E."/>
            <person name="Bidle K."/>
            <person name="Borodovsky M."/>
            <person name="Bowler C."/>
            <person name="Brownlee C."/>
            <person name="Cock J.M."/>
            <person name="Elias M."/>
            <person name="Gladyshev V.N."/>
            <person name="Groth M."/>
            <person name="Guda C."/>
            <person name="Hadaegh A."/>
            <person name="Iglesias-Rodriguez M.D."/>
            <person name="Jenkins J."/>
            <person name="Jones B.M."/>
            <person name="Lawson T."/>
            <person name="Leese F."/>
            <person name="Lindquist E."/>
            <person name="Lobanov A."/>
            <person name="Lomsadze A."/>
            <person name="Malik S.B."/>
            <person name="Marsh M.E."/>
            <person name="Mackinder L."/>
            <person name="Mock T."/>
            <person name="Mueller-Roeber B."/>
            <person name="Pagarete A."/>
            <person name="Parker M."/>
            <person name="Probert I."/>
            <person name="Quesneville H."/>
            <person name="Raines C."/>
            <person name="Rensing S.A."/>
            <person name="Riano-Pachon D.M."/>
            <person name="Richier S."/>
            <person name="Rokitta S."/>
            <person name="Shiraiwa Y."/>
            <person name="Soanes D.M."/>
            <person name="van der Giezen M."/>
            <person name="Wahlund T.M."/>
            <person name="Williams B."/>
            <person name="Wilson W."/>
            <person name="Wolfe G."/>
            <person name="Wurch L.L."/>
        </authorList>
    </citation>
    <scope>NUCLEOTIDE SEQUENCE</scope>
</reference>
<dbReference type="InterPro" id="IPR029760">
    <property type="entry name" value="GPX_CS"/>
</dbReference>
<dbReference type="HOGENOM" id="CLU_029507_0_1_1"/>
<sequence>MLSLSLVTSAAALFGGKVAPTQRSGSAYSYAARSLVDNSVQELEQYRGRSRLESRGFCVLAFPCNQFGGQEPGSASEILEFARGKYAATFPLFEKCDVNGPNTHPAEKSDPFPLGADIKWNFAKFLLGPEAPHCPPRPPPLSAGEVISRFGPQQSPLSFEGEIAAALDALPVEAAA</sequence>
<evidence type="ECO:0000256" key="4">
    <source>
        <dbReference type="RuleBase" id="RU000499"/>
    </source>
</evidence>
<dbReference type="PANTHER" id="PTHR11592:SF78">
    <property type="entry name" value="GLUTATHIONE PEROXIDASE"/>
    <property type="match status" value="1"/>
</dbReference>
<dbReference type="GeneID" id="17259307"/>
<keyword evidence="6" id="KW-1185">Reference proteome</keyword>
<protein>
    <recommendedName>
        <fullName evidence="4">Glutathione peroxidase</fullName>
    </recommendedName>
</protein>
<dbReference type="InterPro" id="IPR000889">
    <property type="entry name" value="Glutathione_peroxidase"/>
</dbReference>
<dbReference type="CDD" id="cd00340">
    <property type="entry name" value="GSH_Peroxidase"/>
    <property type="match status" value="1"/>
</dbReference>
<evidence type="ECO:0000256" key="2">
    <source>
        <dbReference type="ARBA" id="ARBA00022559"/>
    </source>
</evidence>
<keyword evidence="3 4" id="KW-0560">Oxidoreductase</keyword>
<dbReference type="PIRSF" id="PIRSF000303">
    <property type="entry name" value="Glutathion_perox"/>
    <property type="match status" value="1"/>
</dbReference>
<dbReference type="SUPFAM" id="SSF52833">
    <property type="entry name" value="Thioredoxin-like"/>
    <property type="match status" value="1"/>
</dbReference>
<accession>A0A0D3IPE0</accession>
<comment type="similarity">
    <text evidence="1 4">Belongs to the glutathione peroxidase family.</text>
</comment>
<dbReference type="OMA" id="MMKSAYD"/>
<dbReference type="AlphaFoldDB" id="A0A0D3IPE0"/>
<dbReference type="KEGG" id="ehx:EMIHUDRAFT_103927"/>
<name>A0A0D3IPE0_EMIH1</name>
<dbReference type="EnsemblProtists" id="EOD13125">
    <property type="protein sequence ID" value="EOD13125"/>
    <property type="gene ID" value="EMIHUDRAFT_103927"/>
</dbReference>
<dbReference type="PROSITE" id="PS00763">
    <property type="entry name" value="GLUTATHIONE_PEROXID_2"/>
    <property type="match status" value="1"/>
</dbReference>
<proteinExistence type="inferred from homology"/>
<dbReference type="Proteomes" id="UP000013827">
    <property type="component" value="Unassembled WGS sequence"/>
</dbReference>
<dbReference type="Pfam" id="PF00255">
    <property type="entry name" value="GSHPx"/>
    <property type="match status" value="1"/>
</dbReference>
<evidence type="ECO:0000256" key="1">
    <source>
        <dbReference type="ARBA" id="ARBA00006926"/>
    </source>
</evidence>
<dbReference type="PaxDb" id="2903-EOD13125"/>
<reference evidence="5" key="2">
    <citation type="submission" date="2024-10" db="UniProtKB">
        <authorList>
            <consortium name="EnsemblProtists"/>
        </authorList>
    </citation>
    <scope>IDENTIFICATION</scope>
</reference>
<dbReference type="RefSeq" id="XP_005765554.1">
    <property type="nucleotide sequence ID" value="XM_005765497.1"/>
</dbReference>
<dbReference type="GO" id="GO:0004601">
    <property type="term" value="F:peroxidase activity"/>
    <property type="evidence" value="ECO:0007669"/>
    <property type="project" value="UniProtKB-KW"/>
</dbReference>
<dbReference type="PRINTS" id="PR01011">
    <property type="entry name" value="GLUTPROXDASE"/>
</dbReference>
<dbReference type="GO" id="GO:0006979">
    <property type="term" value="P:response to oxidative stress"/>
    <property type="evidence" value="ECO:0007669"/>
    <property type="project" value="InterPro"/>
</dbReference>
<dbReference type="InterPro" id="IPR036249">
    <property type="entry name" value="Thioredoxin-like_sf"/>
</dbReference>
<dbReference type="eggNOG" id="KOG1651">
    <property type="taxonomic scope" value="Eukaryota"/>
</dbReference>
<keyword evidence="2 4" id="KW-0575">Peroxidase</keyword>
<evidence type="ECO:0000256" key="3">
    <source>
        <dbReference type="ARBA" id="ARBA00023002"/>
    </source>
</evidence>